<accession>A0A2K1G6V8</accession>
<comment type="caution">
    <text evidence="1">The sequence shown here is derived from an EMBL/GenBank/DDBJ whole genome shotgun (WGS) entry which is preliminary data.</text>
</comment>
<sequence length="83" mass="9307">MQRISSASKQYAIVALPPASLHSAGLPVRSDGAPVPRVQFAGFRLPRLRWETIPLSTRPIFDAWSLPAPVLWPRRFLRFVSVV</sequence>
<name>A0A2K1G6V8_9PROT</name>
<evidence type="ECO:0000313" key="2">
    <source>
        <dbReference type="Proteomes" id="UP000236268"/>
    </source>
</evidence>
<evidence type="ECO:0000313" key="1">
    <source>
        <dbReference type="EMBL" id="PNR00524.1"/>
    </source>
</evidence>
<protein>
    <submittedName>
        <fullName evidence="1">Uncharacterized protein</fullName>
    </submittedName>
</protein>
<organism evidence="1 2">
    <name type="scientific">Azospirillum argentinense</name>
    <dbReference type="NCBI Taxonomy" id="2970906"/>
    <lineage>
        <taxon>Bacteria</taxon>
        <taxon>Pseudomonadati</taxon>
        <taxon>Pseudomonadota</taxon>
        <taxon>Alphaproteobacteria</taxon>
        <taxon>Rhodospirillales</taxon>
        <taxon>Azospirillaceae</taxon>
        <taxon>Azospirillum</taxon>
    </lineage>
</organism>
<reference evidence="1 2" key="1">
    <citation type="submission" date="2018-01" db="EMBL/GenBank/DDBJ databases">
        <title>Whole genome sequence of Azospirillum brasilense REC3 isolated from strawberry roots.</title>
        <authorList>
            <person name="Fontana C.A."/>
            <person name="Salazar S.M."/>
            <person name="Bassi D."/>
            <person name="Puglisi E."/>
            <person name="Lovaisa N.C."/>
            <person name="Toffoli L.M."/>
            <person name="Pedraza R."/>
            <person name="Cocconcelli P.S."/>
        </authorList>
    </citation>
    <scope>NUCLEOTIDE SEQUENCE [LARGE SCALE GENOMIC DNA]</scope>
    <source>
        <strain evidence="1 2">REC3</strain>
        <plasmid evidence="1">p1unnanmed</plasmid>
    </source>
</reference>
<keyword evidence="1" id="KW-0614">Plasmid</keyword>
<proteinExistence type="predicted"/>
<geneLocation type="plasmid" evidence="1">
    <name>p1unnanmed</name>
</geneLocation>
<dbReference type="EMBL" id="POWG01000002">
    <property type="protein sequence ID" value="PNR00524.1"/>
    <property type="molecule type" value="Genomic_DNA"/>
</dbReference>
<gene>
    <name evidence="1" type="ORF">C1S70_02680</name>
</gene>
<dbReference type="AlphaFoldDB" id="A0A2K1G6V8"/>
<dbReference type="Proteomes" id="UP000236268">
    <property type="component" value="Unassembled WGS sequence"/>
</dbReference>